<feature type="binding site" evidence="8">
    <location>
        <begin position="25"/>
        <end position="28"/>
    </location>
    <ligand>
        <name>ATP</name>
        <dbReference type="ChEBI" id="CHEBI:30616"/>
    </ligand>
</feature>
<evidence type="ECO:0000256" key="4">
    <source>
        <dbReference type="ARBA" id="ARBA00022741"/>
    </source>
</evidence>
<dbReference type="Gene3D" id="3.40.1160.10">
    <property type="entry name" value="Acetylglutamate kinase-like"/>
    <property type="match status" value="1"/>
</dbReference>
<feature type="binding site" evidence="8">
    <location>
        <position position="62"/>
    </location>
    <ligand>
        <name>substrate</name>
    </ligand>
</feature>
<keyword evidence="4 8" id="KW-0547">Nucleotide-binding</keyword>
<dbReference type="GO" id="GO:0009090">
    <property type="term" value="P:homoserine biosynthetic process"/>
    <property type="evidence" value="ECO:0007669"/>
    <property type="project" value="TreeGrafter"/>
</dbReference>
<evidence type="ECO:0000256" key="6">
    <source>
        <dbReference type="ARBA" id="ARBA00022840"/>
    </source>
</evidence>
<evidence type="ECO:0000256" key="9">
    <source>
        <dbReference type="RuleBase" id="RU003448"/>
    </source>
</evidence>
<dbReference type="GO" id="GO:0004072">
    <property type="term" value="F:aspartate kinase activity"/>
    <property type="evidence" value="ECO:0007669"/>
    <property type="project" value="UniProtKB-EC"/>
</dbReference>
<feature type="binding site" evidence="8">
    <location>
        <position position="250"/>
    </location>
    <ligand>
        <name>ATP</name>
        <dbReference type="ChEBI" id="CHEBI:30616"/>
    </ligand>
</feature>
<dbReference type="AlphaFoldDB" id="R7ZN76"/>
<accession>R7ZN76</accession>
<dbReference type="Gene3D" id="3.30.70.260">
    <property type="match status" value="2"/>
</dbReference>
<dbReference type="EMBL" id="AQHR01000104">
    <property type="protein sequence ID" value="EON75556.1"/>
    <property type="molecule type" value="Genomic_DNA"/>
</dbReference>
<dbReference type="GO" id="GO:0009088">
    <property type="term" value="P:threonine biosynthetic process"/>
    <property type="evidence" value="ECO:0007669"/>
    <property type="project" value="UniProtKB-UniPathway"/>
</dbReference>
<dbReference type="UniPathway" id="UPA00051">
    <property type="reaction ID" value="UER00462"/>
</dbReference>
<evidence type="ECO:0000256" key="3">
    <source>
        <dbReference type="ARBA" id="ARBA00022679"/>
    </source>
</evidence>
<dbReference type="Pfam" id="PF00696">
    <property type="entry name" value="AA_kinase"/>
    <property type="match status" value="1"/>
</dbReference>
<dbReference type="SUPFAM" id="SSF53633">
    <property type="entry name" value="Carbamate kinase-like"/>
    <property type="match status" value="1"/>
</dbReference>
<keyword evidence="6 8" id="KW-0067">ATP-binding</keyword>
<dbReference type="Gene3D" id="1.20.120.1320">
    <property type="entry name" value="Aspartokinase, catalytic domain"/>
    <property type="match status" value="1"/>
</dbReference>
<dbReference type="InterPro" id="IPR036393">
    <property type="entry name" value="AceGlu_kinase-like_sf"/>
</dbReference>
<evidence type="ECO:0000256" key="2">
    <source>
        <dbReference type="ARBA" id="ARBA00010122"/>
    </source>
</evidence>
<dbReference type="InterPro" id="IPR045865">
    <property type="entry name" value="ACT-like_dom_sf"/>
</dbReference>
<proteinExistence type="inferred from homology"/>
<dbReference type="UniPathway" id="UPA00034">
    <property type="reaction ID" value="UER00015"/>
</dbReference>
<dbReference type="Proteomes" id="UP000013909">
    <property type="component" value="Unassembled WGS sequence"/>
</dbReference>
<gene>
    <name evidence="13" type="ORF">ADIS_3959</name>
</gene>
<evidence type="ECO:0000256" key="10">
    <source>
        <dbReference type="RuleBase" id="RU004249"/>
    </source>
</evidence>
<feature type="domain" description="Aspartokinase ACT" evidence="12">
    <location>
        <begin position="399"/>
        <end position="455"/>
    </location>
</feature>
<name>R7ZN76_9BACT</name>
<evidence type="ECO:0000313" key="14">
    <source>
        <dbReference type="Proteomes" id="UP000013909"/>
    </source>
</evidence>
<evidence type="ECO:0000313" key="13">
    <source>
        <dbReference type="EMBL" id="EON75556.1"/>
    </source>
</evidence>
<dbReference type="InterPro" id="IPR001341">
    <property type="entry name" value="Asp_kinase"/>
</dbReference>
<dbReference type="Pfam" id="PF22468">
    <property type="entry name" value="ACT_9"/>
    <property type="match status" value="1"/>
</dbReference>
<feature type="binding site" evidence="8">
    <location>
        <position position="140"/>
    </location>
    <ligand>
        <name>substrate</name>
    </ligand>
</feature>
<evidence type="ECO:0000259" key="11">
    <source>
        <dbReference type="Pfam" id="PF00696"/>
    </source>
</evidence>
<comment type="catalytic activity">
    <reaction evidence="7 9">
        <text>L-aspartate + ATP = 4-phospho-L-aspartate + ADP</text>
        <dbReference type="Rhea" id="RHEA:23776"/>
        <dbReference type="ChEBI" id="CHEBI:29991"/>
        <dbReference type="ChEBI" id="CHEBI:30616"/>
        <dbReference type="ChEBI" id="CHEBI:57535"/>
        <dbReference type="ChEBI" id="CHEBI:456216"/>
        <dbReference type="EC" id="2.7.2.4"/>
    </reaction>
</comment>
<dbReference type="InterPro" id="IPR001048">
    <property type="entry name" value="Asp/Glu/Uridylate_kinase"/>
</dbReference>
<dbReference type="InterPro" id="IPR005260">
    <property type="entry name" value="Asp_kin_monofn"/>
</dbReference>
<feature type="binding site" evidence="8">
    <location>
        <begin position="239"/>
        <end position="240"/>
    </location>
    <ligand>
        <name>ATP</name>
        <dbReference type="ChEBI" id="CHEBI:30616"/>
    </ligand>
</feature>
<dbReference type="InterPro" id="IPR018042">
    <property type="entry name" value="Aspartate_kinase_CS"/>
</dbReference>
<dbReference type="PANTHER" id="PTHR21499:SF59">
    <property type="entry name" value="ASPARTOKINASE"/>
    <property type="match status" value="1"/>
</dbReference>
<dbReference type="PANTHER" id="PTHR21499">
    <property type="entry name" value="ASPARTATE KINASE"/>
    <property type="match status" value="1"/>
</dbReference>
<dbReference type="STRING" id="1232681.ADIS_3959"/>
<keyword evidence="5 9" id="KW-0418">Kinase</keyword>
<comment type="pathway">
    <text evidence="1 10">Amino-acid biosynthesis; L-lysine biosynthesis via DAP pathway; (S)-tetrahydrodipicolinate from L-aspartate: step 1/4.</text>
</comment>
<evidence type="ECO:0000256" key="8">
    <source>
        <dbReference type="PIRSR" id="PIRSR000726-1"/>
    </source>
</evidence>
<dbReference type="EC" id="2.7.2.4" evidence="9"/>
<organism evidence="13 14">
    <name type="scientific">Lunatimonas lonarensis</name>
    <dbReference type="NCBI Taxonomy" id="1232681"/>
    <lineage>
        <taxon>Bacteria</taxon>
        <taxon>Pseudomonadati</taxon>
        <taxon>Bacteroidota</taxon>
        <taxon>Cytophagia</taxon>
        <taxon>Cytophagales</taxon>
        <taxon>Cyclobacteriaceae</taxon>
    </lineage>
</organism>
<reference evidence="13 14" key="1">
    <citation type="submission" date="2013-02" db="EMBL/GenBank/DDBJ databases">
        <title>A novel strain isolated from Lonar lake, Maharashtra, India.</title>
        <authorList>
            <person name="Singh A."/>
        </authorList>
    </citation>
    <scope>NUCLEOTIDE SEQUENCE [LARGE SCALE GENOMIC DNA]</scope>
    <source>
        <strain evidence="13 14">AK24</strain>
    </source>
</reference>
<dbReference type="GO" id="GO:0005829">
    <property type="term" value="C:cytosol"/>
    <property type="evidence" value="ECO:0007669"/>
    <property type="project" value="TreeGrafter"/>
</dbReference>
<dbReference type="PIRSF" id="PIRSF000726">
    <property type="entry name" value="Asp_kin"/>
    <property type="match status" value="1"/>
</dbReference>
<dbReference type="UniPathway" id="UPA00050">
    <property type="reaction ID" value="UER00461"/>
</dbReference>
<comment type="pathway">
    <text evidence="10">Amino-acid biosynthesis; L-threonine biosynthesis; L-threonine from L-aspartate: step 1/5.</text>
</comment>
<dbReference type="SUPFAM" id="SSF55021">
    <property type="entry name" value="ACT-like"/>
    <property type="match status" value="2"/>
</dbReference>
<comment type="caution">
    <text evidence="13">The sequence shown here is derived from an EMBL/GenBank/DDBJ whole genome shotgun (WGS) entry which is preliminary data.</text>
</comment>
<keyword evidence="10" id="KW-0028">Amino-acid biosynthesis</keyword>
<dbReference type="NCBIfam" id="TIGR00657">
    <property type="entry name" value="asp_kinases"/>
    <property type="match status" value="1"/>
</dbReference>
<feature type="domain" description="Aspartate/glutamate/uridylate kinase" evidence="11">
    <location>
        <begin position="22"/>
        <end position="296"/>
    </location>
</feature>
<comment type="similarity">
    <text evidence="2 9">Belongs to the aspartokinase family.</text>
</comment>
<evidence type="ECO:0000259" key="12">
    <source>
        <dbReference type="Pfam" id="PF22468"/>
    </source>
</evidence>
<comment type="pathway">
    <text evidence="10">Amino-acid biosynthesis; L-methionine biosynthesis via de novo pathway; L-homoserine from L-aspartate: step 1/3.</text>
</comment>
<dbReference type="GO" id="GO:0005524">
    <property type="term" value="F:ATP binding"/>
    <property type="evidence" value="ECO:0007669"/>
    <property type="project" value="UniProtKB-KW"/>
</dbReference>
<dbReference type="CDD" id="cd04912">
    <property type="entry name" value="ACT_AKiii-LysC-EC-like_1"/>
    <property type="match status" value="1"/>
</dbReference>
<dbReference type="GO" id="GO:0009089">
    <property type="term" value="P:lysine biosynthetic process via diaminopimelate"/>
    <property type="evidence" value="ECO:0007669"/>
    <property type="project" value="UniProtKB-UniPathway"/>
</dbReference>
<dbReference type="InterPro" id="IPR054352">
    <property type="entry name" value="ACT_Aspartokinase"/>
</dbReference>
<keyword evidence="14" id="KW-1185">Reference proteome</keyword>
<sequence length="460" mass="51059">MRPVPIFGTSYDRLKKNYRHMKIMKFGGTSVGKPERMYQVKDLITADNEPTIVVLSALSGTTNALVGIGEALSVGNKELAKERIDGLHAHYRTFCSDLYRTEASKEAGDKIIQEHFEFLNILLKISFNDAISKDILAQGELLSTKLFYTLLQELSIDSVFLPALEYMSIDEHGEPELQKIKERLSSLLATYPDRRLFVTQGYICKNHRNEVDNLKRGGSDYTASLIGAAISASVVEIWTDIDGMHNNDPRIVDKTRPIANLSFDEAAELAYFGAKILHPASIWPAQQFNIPVKLLNTMQPEAVGTTITASAESGGGVKALAAKDGITAIKIKSSRMLLAYGFLRKVFEVFEKYRTSIDMITTSEVAISLTIDDISHLEEIKLELDKFGTVEIDHNLAIICIVGNLIMEQQGVLQDIMESLSEIPLRMVSYGGSKHNVSVLVDAAYKNQALQSLNQGLFDF</sequence>
<dbReference type="PATRIC" id="fig|1288963.3.peg.3952"/>
<dbReference type="PROSITE" id="PS00324">
    <property type="entry name" value="ASPARTOKINASE"/>
    <property type="match status" value="1"/>
</dbReference>
<evidence type="ECO:0000256" key="5">
    <source>
        <dbReference type="ARBA" id="ARBA00022777"/>
    </source>
</evidence>
<evidence type="ECO:0000256" key="7">
    <source>
        <dbReference type="ARBA" id="ARBA00047872"/>
    </source>
</evidence>
<dbReference type="InterPro" id="IPR042199">
    <property type="entry name" value="AsparK_Bifunc_asparK/hSer_DH"/>
</dbReference>
<protein>
    <recommendedName>
        <fullName evidence="9">Aspartokinase</fullName>
        <ecNumber evidence="9">2.7.2.4</ecNumber>
    </recommendedName>
</protein>
<evidence type="ECO:0000256" key="1">
    <source>
        <dbReference type="ARBA" id="ARBA00004766"/>
    </source>
</evidence>
<keyword evidence="3 9" id="KW-0808">Transferase</keyword>